<dbReference type="GO" id="GO:0015020">
    <property type="term" value="F:glucuronosyltransferase activity"/>
    <property type="evidence" value="ECO:0000318"/>
    <property type="project" value="GO_Central"/>
</dbReference>
<dbReference type="GO" id="GO:0016020">
    <property type="term" value="C:membrane"/>
    <property type="evidence" value="ECO:0007669"/>
    <property type="project" value="UniProtKB-SubCell"/>
</dbReference>
<dbReference type="PANTHER" id="PTHR12270:SF25">
    <property type="entry name" value="GLYCOSYLTRANSFERASE-LIKE PROTEIN LARGE"/>
    <property type="match status" value="1"/>
</dbReference>
<dbReference type="GO" id="GO:0035269">
    <property type="term" value="P:protein O-linked glycosylation via mannose"/>
    <property type="evidence" value="ECO:0000318"/>
    <property type="project" value="GO_Central"/>
</dbReference>
<evidence type="ECO:0000256" key="1">
    <source>
        <dbReference type="ARBA" id="ARBA00004606"/>
    </source>
</evidence>
<keyword evidence="5" id="KW-0472">Membrane</keyword>
<evidence type="ECO:0000256" key="6">
    <source>
        <dbReference type="ARBA" id="ARBA00023180"/>
    </source>
</evidence>
<dbReference type="GO" id="GO:0005794">
    <property type="term" value="C:Golgi apparatus"/>
    <property type="evidence" value="ECO:0000318"/>
    <property type="project" value="GO_Central"/>
</dbReference>
<sequence length="599" mass="69828">MSRFSKTLLSYLLGVLLSSAILLQLAFYFKGADELSDIEDTPRPKLHLYPPEVSTECRERHILFIIGGFTSVANALTTFKSVLFQMKGPLVFHFITNADSRKVIPTLFDTWQLPAVKYRIYDIEPYVKRIDWIPNTHYAFVFAMIKMVMHEILPEDVKEIVYLDTDLIILDDISPMFDVLKNTNDSVLFAMGENVSSGYTSGKHPWPARDIHNLLTISHPNIYVELPCEYNFQLGKNALPLTCQTNDRLVKIAHFNSKDKLNLKSKYVVHFARYYSHYRSMDGYVFRQRRECESDKSISTSLTDLIETDRECDELIVAMKTKYRTLLYFNGLNPSMLEHDVTLVTHLSIDRFAEFERVIDSWEGPISVAIYCTDAELYRLRSNIAMHAVFKTGDYYPINYLRNVALNASTTGLVFLTETNLVSSENIYNNIRKAVQRNMTNKAFVVPVFETTFDSEREKYPKTVEELLIEWKNGTLLPIEKQDNQKSYELWKENPARIKWDTGYLSLPVVARKTSIFYEEKFIGFDWRRRPNFIAKNSNSYLFGLIPSSFSIQPHHSQNIDFNHFNVSSLYKKCMSSIRREFDFDFYKILKDAIDLHRH</sequence>
<keyword evidence="4" id="KW-1133">Transmembrane helix</keyword>
<evidence type="ECO:0000256" key="4">
    <source>
        <dbReference type="ARBA" id="ARBA00022989"/>
    </source>
</evidence>
<proteinExistence type="predicted"/>
<accession>A0A2A6CKP9</accession>
<dbReference type="InterPro" id="IPR029044">
    <property type="entry name" value="Nucleotide-diphossugar_trans"/>
</dbReference>
<reference evidence="8" key="1">
    <citation type="journal article" date="2008" name="Nat. Genet.">
        <title>The Pristionchus pacificus genome provides a unique perspective on nematode lifestyle and parasitism.</title>
        <authorList>
            <person name="Dieterich C."/>
            <person name="Clifton S.W."/>
            <person name="Schuster L.N."/>
            <person name="Chinwalla A."/>
            <person name="Delehaunty K."/>
            <person name="Dinkelacker I."/>
            <person name="Fulton L."/>
            <person name="Fulton R."/>
            <person name="Godfrey J."/>
            <person name="Minx P."/>
            <person name="Mitreva M."/>
            <person name="Roeseler W."/>
            <person name="Tian H."/>
            <person name="Witte H."/>
            <person name="Yang S.P."/>
            <person name="Wilson R.K."/>
            <person name="Sommer R.J."/>
        </authorList>
    </citation>
    <scope>NUCLEOTIDE SEQUENCE [LARGE SCALE GENOMIC DNA]</scope>
    <source>
        <strain evidence="8">PS312</strain>
    </source>
</reference>
<dbReference type="Gene3D" id="3.90.550.10">
    <property type="entry name" value="Spore Coat Polysaccharide Biosynthesis Protein SpsA, Chain A"/>
    <property type="match status" value="1"/>
</dbReference>
<protein>
    <submittedName>
        <fullName evidence="7">Uncharacterized protein</fullName>
    </submittedName>
</protein>
<dbReference type="OrthoDB" id="411524at2759"/>
<dbReference type="Proteomes" id="UP000005239">
    <property type="component" value="Unassembled WGS sequence"/>
</dbReference>
<accession>A0A8R1YZ77</accession>
<evidence type="ECO:0000313" key="8">
    <source>
        <dbReference type="Proteomes" id="UP000005239"/>
    </source>
</evidence>
<gene>
    <name evidence="7" type="primary">WBGene00279207</name>
</gene>
<organism evidence="7 8">
    <name type="scientific">Pristionchus pacificus</name>
    <name type="common">Parasitic nematode worm</name>
    <dbReference type="NCBI Taxonomy" id="54126"/>
    <lineage>
        <taxon>Eukaryota</taxon>
        <taxon>Metazoa</taxon>
        <taxon>Ecdysozoa</taxon>
        <taxon>Nematoda</taxon>
        <taxon>Chromadorea</taxon>
        <taxon>Rhabditida</taxon>
        <taxon>Rhabditina</taxon>
        <taxon>Diplogasteromorpha</taxon>
        <taxon>Diplogasteroidea</taxon>
        <taxon>Neodiplogasteridae</taxon>
        <taxon>Pristionchus</taxon>
    </lineage>
</organism>
<keyword evidence="3" id="KW-0735">Signal-anchor</keyword>
<keyword evidence="8" id="KW-1185">Reference proteome</keyword>
<dbReference type="EnsemblMetazoa" id="PPA40838.1">
    <property type="protein sequence ID" value="PPA40838.1"/>
    <property type="gene ID" value="WBGene00279207"/>
</dbReference>
<evidence type="ECO:0000256" key="2">
    <source>
        <dbReference type="ARBA" id="ARBA00022692"/>
    </source>
</evidence>
<keyword evidence="2" id="KW-0812">Transmembrane</keyword>
<evidence type="ECO:0000256" key="5">
    <source>
        <dbReference type="ARBA" id="ARBA00023136"/>
    </source>
</evidence>
<dbReference type="PANTHER" id="PTHR12270">
    <property type="entry name" value="GLYCOSYLTRANSFERASE-RELATED"/>
    <property type="match status" value="1"/>
</dbReference>
<reference evidence="7" key="2">
    <citation type="submission" date="2022-06" db="UniProtKB">
        <authorList>
            <consortium name="EnsemblMetazoa"/>
        </authorList>
    </citation>
    <scope>IDENTIFICATION</scope>
    <source>
        <strain evidence="7">PS312</strain>
    </source>
</reference>
<dbReference type="InterPro" id="IPR051292">
    <property type="entry name" value="Xyl/GlcA_transferase"/>
</dbReference>
<dbReference type="GO" id="GO:0042285">
    <property type="term" value="F:xylosyltransferase activity"/>
    <property type="evidence" value="ECO:0000318"/>
    <property type="project" value="GO_Central"/>
</dbReference>
<dbReference type="SUPFAM" id="SSF53448">
    <property type="entry name" value="Nucleotide-diphospho-sugar transferases"/>
    <property type="match status" value="1"/>
</dbReference>
<evidence type="ECO:0000313" key="7">
    <source>
        <dbReference type="EnsemblMetazoa" id="PPA40838.1"/>
    </source>
</evidence>
<dbReference type="AlphaFoldDB" id="A0A2A6CKP9"/>
<comment type="subcellular location">
    <subcellularLocation>
        <location evidence="1">Membrane</location>
        <topology evidence="1">Single-pass type II membrane protein</topology>
    </subcellularLocation>
</comment>
<evidence type="ECO:0000256" key="3">
    <source>
        <dbReference type="ARBA" id="ARBA00022968"/>
    </source>
</evidence>
<dbReference type="Pfam" id="PF13896">
    <property type="entry name" value="Glyco_transf_49"/>
    <property type="match status" value="2"/>
</dbReference>
<name>A0A2A6CKP9_PRIPA</name>
<keyword evidence="6" id="KW-0325">Glycoprotein</keyword>